<dbReference type="GO" id="GO:0006811">
    <property type="term" value="P:monoatomic ion transport"/>
    <property type="evidence" value="ECO:0007669"/>
    <property type="project" value="UniProtKB-KW"/>
</dbReference>
<keyword evidence="2" id="KW-0813">Transport</keyword>
<feature type="transmembrane region" description="Helical" evidence="10">
    <location>
        <begin position="644"/>
        <end position="666"/>
    </location>
</feature>
<accession>A0A1H0H7Q2</accession>
<keyword evidence="5 9" id="KW-0812">Transmembrane</keyword>
<dbReference type="AlphaFoldDB" id="A0A1H0H7Q2"/>
<dbReference type="Proteomes" id="UP000199075">
    <property type="component" value="Unassembled WGS sequence"/>
</dbReference>
<evidence type="ECO:0000256" key="9">
    <source>
        <dbReference type="RuleBase" id="RU000320"/>
    </source>
</evidence>
<dbReference type="InterPro" id="IPR001516">
    <property type="entry name" value="Proton_antipo_N"/>
</dbReference>
<keyword evidence="3" id="KW-0050">Antiport</keyword>
<dbReference type="PANTHER" id="PTHR43373">
    <property type="entry name" value="NA(+)/H(+) ANTIPORTER SUBUNIT"/>
    <property type="match status" value="1"/>
</dbReference>
<proteinExistence type="predicted"/>
<feature type="transmembrane region" description="Helical" evidence="10">
    <location>
        <begin position="593"/>
        <end position="611"/>
    </location>
</feature>
<feature type="transmembrane region" description="Helical" evidence="10">
    <location>
        <begin position="618"/>
        <end position="638"/>
    </location>
</feature>
<feature type="transmembrane region" description="Helical" evidence="10">
    <location>
        <begin position="737"/>
        <end position="755"/>
    </location>
</feature>
<dbReference type="Pfam" id="PF20501">
    <property type="entry name" value="MbhE"/>
    <property type="match status" value="1"/>
</dbReference>
<dbReference type="InterPro" id="IPR025383">
    <property type="entry name" value="MrpA_C/MbhD"/>
</dbReference>
<evidence type="ECO:0000256" key="3">
    <source>
        <dbReference type="ARBA" id="ARBA00022449"/>
    </source>
</evidence>
<feature type="domain" description="MrpA C-terminal/MbhD" evidence="13">
    <location>
        <begin position="603"/>
        <end position="667"/>
    </location>
</feature>
<evidence type="ECO:0000259" key="14">
    <source>
        <dbReference type="Pfam" id="PF20501"/>
    </source>
</evidence>
<dbReference type="EMBL" id="FNIV01000004">
    <property type="protein sequence ID" value="SDO15167.1"/>
    <property type="molecule type" value="Genomic_DNA"/>
</dbReference>
<evidence type="ECO:0000256" key="7">
    <source>
        <dbReference type="ARBA" id="ARBA00023065"/>
    </source>
</evidence>
<feature type="transmembrane region" description="Helical" evidence="10">
    <location>
        <begin position="161"/>
        <end position="181"/>
    </location>
</feature>
<reference evidence="16" key="1">
    <citation type="submission" date="2016-10" db="EMBL/GenBank/DDBJ databases">
        <authorList>
            <person name="Varghese N."/>
            <person name="Submissions S."/>
        </authorList>
    </citation>
    <scope>NUCLEOTIDE SEQUENCE [LARGE SCALE GENOMIC DNA]</scope>
    <source>
        <strain evidence="16">CGMCC 1.6444</strain>
    </source>
</reference>
<dbReference type="GO" id="GO:0015297">
    <property type="term" value="F:antiporter activity"/>
    <property type="evidence" value="ECO:0007669"/>
    <property type="project" value="UniProtKB-KW"/>
</dbReference>
<feature type="domain" description="MrpA C-terminal/MbhE" evidence="14">
    <location>
        <begin position="676"/>
        <end position="767"/>
    </location>
</feature>
<feature type="transmembrane region" description="Helical" evidence="10">
    <location>
        <begin position="107"/>
        <end position="124"/>
    </location>
</feature>
<feature type="transmembrane region" description="Helical" evidence="10">
    <location>
        <begin position="6"/>
        <end position="22"/>
    </location>
</feature>
<keyword evidence="16" id="KW-1185">Reference proteome</keyword>
<feature type="transmembrane region" description="Helical" evidence="10">
    <location>
        <begin position="268"/>
        <end position="289"/>
    </location>
</feature>
<keyword evidence="4" id="KW-1003">Cell membrane</keyword>
<dbReference type="Pfam" id="PF00361">
    <property type="entry name" value="Proton_antipo_M"/>
    <property type="match status" value="1"/>
</dbReference>
<organism evidence="15 16">
    <name type="scientific">Halomonas shengliensis</name>
    <dbReference type="NCBI Taxonomy" id="419597"/>
    <lineage>
        <taxon>Bacteria</taxon>
        <taxon>Pseudomonadati</taxon>
        <taxon>Pseudomonadota</taxon>
        <taxon>Gammaproteobacteria</taxon>
        <taxon>Oceanospirillales</taxon>
        <taxon>Halomonadaceae</taxon>
        <taxon>Halomonas</taxon>
    </lineage>
</organism>
<evidence type="ECO:0000313" key="15">
    <source>
        <dbReference type="EMBL" id="SDO15167.1"/>
    </source>
</evidence>
<gene>
    <name evidence="15" type="ORF">SAMN04487957_10450</name>
</gene>
<dbReference type="OrthoDB" id="9811798at2"/>
<keyword evidence="7" id="KW-0406">Ion transport</keyword>
<evidence type="ECO:0000259" key="12">
    <source>
        <dbReference type="Pfam" id="PF00662"/>
    </source>
</evidence>
<feature type="transmembrane region" description="Helical" evidence="10">
    <location>
        <begin position="320"/>
        <end position="344"/>
    </location>
</feature>
<dbReference type="Pfam" id="PF13244">
    <property type="entry name" value="MbhD"/>
    <property type="match status" value="1"/>
</dbReference>
<dbReference type="InterPro" id="IPR050616">
    <property type="entry name" value="CPA3_Na-H_Antiporter_A"/>
</dbReference>
<keyword evidence="8 10" id="KW-0472">Membrane</keyword>
<evidence type="ECO:0000313" key="16">
    <source>
        <dbReference type="Proteomes" id="UP000199075"/>
    </source>
</evidence>
<dbReference type="GO" id="GO:0005886">
    <property type="term" value="C:plasma membrane"/>
    <property type="evidence" value="ECO:0007669"/>
    <property type="project" value="UniProtKB-SubCell"/>
</dbReference>
<dbReference type="Pfam" id="PF00662">
    <property type="entry name" value="Proton_antipo_N"/>
    <property type="match status" value="1"/>
</dbReference>
<keyword evidence="6 10" id="KW-1133">Transmembrane helix</keyword>
<feature type="transmembrane region" description="Helical" evidence="10">
    <location>
        <begin position="447"/>
        <end position="468"/>
    </location>
</feature>
<feature type="domain" description="NADH-Ubiquinone oxidoreductase (complex I) chain 5 N-terminal" evidence="12">
    <location>
        <begin position="58"/>
        <end position="107"/>
    </location>
</feature>
<feature type="transmembrane region" description="Helical" evidence="10">
    <location>
        <begin position="68"/>
        <end position="95"/>
    </location>
</feature>
<dbReference type="InterPro" id="IPR046806">
    <property type="entry name" value="MrpA_C/MbhE"/>
</dbReference>
<dbReference type="NCBIfam" id="NF009287">
    <property type="entry name" value="PRK12647.1"/>
    <property type="match status" value="1"/>
</dbReference>
<protein>
    <submittedName>
        <fullName evidence="15">Multicomponent Na+:H+ antiporter subunit A</fullName>
    </submittedName>
</protein>
<dbReference type="RefSeq" id="WP_089677732.1">
    <property type="nucleotide sequence ID" value="NZ_FNIV01000004.1"/>
</dbReference>
<evidence type="ECO:0000259" key="13">
    <source>
        <dbReference type="Pfam" id="PF13244"/>
    </source>
</evidence>
<feature type="transmembrane region" description="Helical" evidence="10">
    <location>
        <begin position="130"/>
        <end position="149"/>
    </location>
</feature>
<feature type="transmembrane region" description="Helical" evidence="10">
    <location>
        <begin position="201"/>
        <end position="217"/>
    </location>
</feature>
<evidence type="ECO:0000256" key="4">
    <source>
        <dbReference type="ARBA" id="ARBA00022475"/>
    </source>
</evidence>
<feature type="transmembrane region" description="Helical" evidence="10">
    <location>
        <begin position="365"/>
        <end position="384"/>
    </location>
</feature>
<dbReference type="STRING" id="419597.SAMN04487957_10450"/>
<feature type="transmembrane region" description="Helical" evidence="10">
    <location>
        <begin position="488"/>
        <end position="512"/>
    </location>
</feature>
<evidence type="ECO:0000256" key="10">
    <source>
        <dbReference type="SAM" id="Phobius"/>
    </source>
</evidence>
<feature type="transmembrane region" description="Helical" evidence="10">
    <location>
        <begin position="563"/>
        <end position="581"/>
    </location>
</feature>
<sequence length="776" mass="82661">MQLAVLGGFVVAALVPLLHQWFGTRTARVLALLPAAIAAWLLAQWPVIAAGETLWLEWAWVPGLDITLTFLIDGLAWLFAMLISVIGTLVLLYAGDYLHGHRDLPRFLVVITAFMMSMLGLVLADNLVALFVFWELTSITSYLLIGFNHTDLAARKSAQQGLFVTVGGGLALLAGFAMLALAGDSWSLAELTTQGEALKAHALYTPLLICVLLGAFTKSAQFPFHFWLPNAMAAPTPVSAYLHSATMVKAGVYLLARLHPALGGTEPWVITLSLVGALTMATGAFLAIQHTNVKKLLAYSTVMALGTLTMLLGIGSEYALTAFVVFLLAHSLYKGALFMVAGILDHEAGTKDVTAMGGLRHLMPRTALVAAVAALSLAGLPPLLGFLGKELMLEAVLGASHYRGVILLLAFVAAFLTLAVAAIVALRPFFGPVRETPRVPHEAPAGMLVGPALLATLSLLFGLVPGLLDPLVDATLAGLGVPEAETHLALWHGINLPLLLSLASLALGGLVARRWDRLRGQLARLEPLMARGPEAGYEALMAGMVRLAEWQTRFLQNGYIRNYLVMTLLVLVGLVGHALLVRHTPSLSFALDVYLHEAMVAGLMVAGAVAACVMRSRLAAVAAVGVMGFSIALTFVLFSAPDLAITQLLVETLTVILLVLVLFRLPRFATLSTPAERLRDLAVAGLSGGLVTLLMLAVLSGERLPRISDYMVANSQPLGHGHNIVNVILVDFRALDTLGEMFVLALAAIGVYAMLRFHAEAYEARDAANTRRSDDG</sequence>
<evidence type="ECO:0000256" key="2">
    <source>
        <dbReference type="ARBA" id="ARBA00022448"/>
    </source>
</evidence>
<evidence type="ECO:0000256" key="5">
    <source>
        <dbReference type="ARBA" id="ARBA00022692"/>
    </source>
</evidence>
<dbReference type="PANTHER" id="PTHR43373:SF1">
    <property type="entry name" value="NA(+)_H(+) ANTIPORTER SUBUNIT A"/>
    <property type="match status" value="1"/>
</dbReference>
<comment type="subcellular location">
    <subcellularLocation>
        <location evidence="1">Cell membrane</location>
        <topology evidence="1">Multi-pass membrane protein</topology>
    </subcellularLocation>
    <subcellularLocation>
        <location evidence="9">Membrane</location>
        <topology evidence="9">Multi-pass membrane protein</topology>
    </subcellularLocation>
</comment>
<name>A0A1H0H7Q2_9GAMM</name>
<evidence type="ECO:0000256" key="6">
    <source>
        <dbReference type="ARBA" id="ARBA00022989"/>
    </source>
</evidence>
<dbReference type="PRINTS" id="PR01434">
    <property type="entry name" value="NADHDHGNASE5"/>
</dbReference>
<feature type="transmembrane region" description="Helical" evidence="10">
    <location>
        <begin position="404"/>
        <end position="426"/>
    </location>
</feature>
<evidence type="ECO:0000256" key="1">
    <source>
        <dbReference type="ARBA" id="ARBA00004651"/>
    </source>
</evidence>
<feature type="domain" description="NADH:quinone oxidoreductase/Mrp antiporter transmembrane" evidence="11">
    <location>
        <begin position="124"/>
        <end position="415"/>
    </location>
</feature>
<dbReference type="InterPro" id="IPR001750">
    <property type="entry name" value="ND/Mrp_TM"/>
</dbReference>
<feature type="transmembrane region" description="Helical" evidence="10">
    <location>
        <begin position="296"/>
        <end position="314"/>
    </location>
</feature>
<feature type="transmembrane region" description="Helical" evidence="10">
    <location>
        <begin position="678"/>
        <end position="699"/>
    </location>
</feature>
<feature type="transmembrane region" description="Helical" evidence="10">
    <location>
        <begin position="29"/>
        <end position="48"/>
    </location>
</feature>
<evidence type="ECO:0000259" key="11">
    <source>
        <dbReference type="Pfam" id="PF00361"/>
    </source>
</evidence>
<evidence type="ECO:0000256" key="8">
    <source>
        <dbReference type="ARBA" id="ARBA00023136"/>
    </source>
</evidence>